<gene>
    <name evidence="1" type="ORF">CEP52_014531</name>
</gene>
<dbReference type="AlphaFoldDB" id="A0A428SLF7"/>
<dbReference type="EMBL" id="NKCK01000229">
    <property type="protein sequence ID" value="RSL90587.1"/>
    <property type="molecule type" value="Genomic_DNA"/>
</dbReference>
<reference evidence="1 2" key="1">
    <citation type="submission" date="2017-06" db="EMBL/GenBank/DDBJ databases">
        <title>Comparative genomic analysis of Ambrosia Fusariam Clade fungi.</title>
        <authorList>
            <person name="Stajich J.E."/>
            <person name="Carrillo J."/>
            <person name="Kijimoto T."/>
            <person name="Eskalen A."/>
            <person name="O'Donnell K."/>
            <person name="Kasson M."/>
        </authorList>
    </citation>
    <scope>NUCLEOTIDE SEQUENCE [LARGE SCALE GENOMIC DNA]</scope>
    <source>
        <strain evidence="1 2">NRRL62579</strain>
    </source>
</reference>
<evidence type="ECO:0000313" key="2">
    <source>
        <dbReference type="Proteomes" id="UP000287144"/>
    </source>
</evidence>
<proteinExistence type="predicted"/>
<protein>
    <submittedName>
        <fullName evidence="1">Uncharacterized protein</fullName>
    </submittedName>
</protein>
<comment type="caution">
    <text evidence="1">The sequence shown here is derived from an EMBL/GenBank/DDBJ whole genome shotgun (WGS) entry which is preliminary data.</text>
</comment>
<dbReference type="Proteomes" id="UP000287144">
    <property type="component" value="Unassembled WGS sequence"/>
</dbReference>
<evidence type="ECO:0000313" key="1">
    <source>
        <dbReference type="EMBL" id="RSL90587.1"/>
    </source>
</evidence>
<name>A0A428SLF7_9HYPO</name>
<sequence length="80" mass="8953">MRPAACLCDIAPSSDDARSGLDWNFSTDGSQIPVFTTQRLASFNFVSLRNNRDTPDYHKLSSPPSKGLNYPIRYTLSRTL</sequence>
<organism evidence="1 2">
    <name type="scientific">Fusarium oligoseptatum</name>
    <dbReference type="NCBI Taxonomy" id="2604345"/>
    <lineage>
        <taxon>Eukaryota</taxon>
        <taxon>Fungi</taxon>
        <taxon>Dikarya</taxon>
        <taxon>Ascomycota</taxon>
        <taxon>Pezizomycotina</taxon>
        <taxon>Sordariomycetes</taxon>
        <taxon>Hypocreomycetidae</taxon>
        <taxon>Hypocreales</taxon>
        <taxon>Nectriaceae</taxon>
        <taxon>Fusarium</taxon>
        <taxon>Fusarium solani species complex</taxon>
    </lineage>
</organism>
<keyword evidence="2" id="KW-1185">Reference proteome</keyword>
<accession>A0A428SLF7</accession>